<evidence type="ECO:0000313" key="4">
    <source>
        <dbReference type="EMBL" id="KIA77749.1"/>
    </source>
</evidence>
<dbReference type="OMA" id="VQAYIEW"/>
<dbReference type="InterPro" id="IPR010998">
    <property type="entry name" value="Integrase_recombinase_N"/>
</dbReference>
<keyword evidence="2" id="KW-0233">DNA recombination</keyword>
<dbReference type="PANTHER" id="PTHR34605:SF4">
    <property type="entry name" value="DNA ADENINE METHYLTRANSFERASE"/>
    <property type="match status" value="1"/>
</dbReference>
<evidence type="ECO:0000256" key="2">
    <source>
        <dbReference type="ARBA" id="ARBA00023172"/>
    </source>
</evidence>
<dbReference type="GO" id="GO:0003677">
    <property type="term" value="F:DNA binding"/>
    <property type="evidence" value="ECO:0007669"/>
    <property type="project" value="UniProtKB-KW"/>
</dbReference>
<dbReference type="InterPro" id="IPR052925">
    <property type="entry name" value="Phage_Integrase-like_Recomb"/>
</dbReference>
<accession>A0A0C1EN13</accession>
<organism evidence="4 5">
    <name type="scientific">Parachlamydia acanthamoebae</name>
    <dbReference type="NCBI Taxonomy" id="83552"/>
    <lineage>
        <taxon>Bacteria</taxon>
        <taxon>Pseudomonadati</taxon>
        <taxon>Chlamydiota</taxon>
        <taxon>Chlamydiia</taxon>
        <taxon>Parachlamydiales</taxon>
        <taxon>Parachlamydiaceae</taxon>
        <taxon>Parachlamydia</taxon>
    </lineage>
</organism>
<proteinExistence type="predicted"/>
<name>A0A0C1EN13_9BACT</name>
<dbReference type="SUPFAM" id="SSF47823">
    <property type="entry name" value="lambda integrase-like, N-terminal domain"/>
    <property type="match status" value="1"/>
</dbReference>
<evidence type="ECO:0000313" key="5">
    <source>
        <dbReference type="Proteomes" id="UP000031307"/>
    </source>
</evidence>
<feature type="domain" description="Tyr recombinase" evidence="3">
    <location>
        <begin position="54"/>
        <end position="249"/>
    </location>
</feature>
<dbReference type="Gene3D" id="1.10.443.10">
    <property type="entry name" value="Intergrase catalytic core"/>
    <property type="match status" value="1"/>
</dbReference>
<dbReference type="PANTHER" id="PTHR34605">
    <property type="entry name" value="PHAGE_INTEGRASE DOMAIN-CONTAINING PROTEIN"/>
    <property type="match status" value="1"/>
</dbReference>
<dbReference type="InterPro" id="IPR002104">
    <property type="entry name" value="Integrase_catalytic"/>
</dbReference>
<dbReference type="EMBL" id="JSAM01000064">
    <property type="protein sequence ID" value="KIA77749.1"/>
    <property type="molecule type" value="Genomic_DNA"/>
</dbReference>
<evidence type="ECO:0000259" key="3">
    <source>
        <dbReference type="PROSITE" id="PS51898"/>
    </source>
</evidence>
<dbReference type="Gene3D" id="1.10.150.130">
    <property type="match status" value="1"/>
</dbReference>
<dbReference type="Proteomes" id="UP000031307">
    <property type="component" value="Unassembled WGS sequence"/>
</dbReference>
<gene>
    <name evidence="4" type="primary">xerD_2</name>
    <name evidence="4" type="ORF">DB43_FU00250</name>
</gene>
<dbReference type="InterPro" id="IPR013762">
    <property type="entry name" value="Integrase-like_cat_sf"/>
</dbReference>
<dbReference type="AlphaFoldDB" id="A0A0C1EN13"/>
<dbReference type="PATRIC" id="fig|83552.4.peg.1094"/>
<keyword evidence="1" id="KW-0238">DNA-binding</keyword>
<reference evidence="4 5" key="1">
    <citation type="journal article" date="2014" name="Mol. Biol. Evol.">
        <title>Massive expansion of Ubiquitination-related gene families within the Chlamydiae.</title>
        <authorList>
            <person name="Domman D."/>
            <person name="Collingro A."/>
            <person name="Lagkouvardos I."/>
            <person name="Gehre L."/>
            <person name="Weinmaier T."/>
            <person name="Rattei T."/>
            <person name="Subtil A."/>
            <person name="Horn M."/>
        </authorList>
    </citation>
    <scope>NUCLEOTIDE SEQUENCE [LARGE SCALE GENOMIC DNA]</scope>
    <source>
        <strain evidence="4 5">OEW1</strain>
    </source>
</reference>
<comment type="caution">
    <text evidence="4">The sequence shown here is derived from an EMBL/GenBank/DDBJ whole genome shotgun (WGS) entry which is preliminary data.</text>
</comment>
<dbReference type="CDD" id="cd00799">
    <property type="entry name" value="INT_Cre_C"/>
    <property type="match status" value="1"/>
</dbReference>
<sequence length="253" mass="28563">MCRSISPLKVASLARRLSSISQAHQISGNLFDRRHPSIQETWKGIRNTLGISQDSKEPILIEDLRMMVQALNGNKLINTRDKALLLLGFAGAFRRSELVGIDYEDLKLVRNGFVIRIKRSKTDQQGEGREIAIPYGANPDTCPVRALQDWLIHSGIISGHIFRSINRHGSINQENLSTRSVARIIKRNQYLMQNSAKYSGHSLRSGFVTTATLAGVQEYAIMKQTGHRRSDTLKKYIRSRDLWRENPASKIGL</sequence>
<evidence type="ECO:0000256" key="1">
    <source>
        <dbReference type="ARBA" id="ARBA00023125"/>
    </source>
</evidence>
<dbReference type="InterPro" id="IPR011010">
    <property type="entry name" value="DNA_brk_join_enz"/>
</dbReference>
<dbReference type="Pfam" id="PF00589">
    <property type="entry name" value="Phage_integrase"/>
    <property type="match status" value="1"/>
</dbReference>
<dbReference type="GO" id="GO:0006310">
    <property type="term" value="P:DNA recombination"/>
    <property type="evidence" value="ECO:0007669"/>
    <property type="project" value="UniProtKB-KW"/>
</dbReference>
<dbReference type="PROSITE" id="PS51898">
    <property type="entry name" value="TYR_RECOMBINASE"/>
    <property type="match status" value="1"/>
</dbReference>
<protein>
    <submittedName>
        <fullName evidence="4">Integrase/recombinase xerD</fullName>
    </submittedName>
</protein>
<dbReference type="GO" id="GO:0015074">
    <property type="term" value="P:DNA integration"/>
    <property type="evidence" value="ECO:0007669"/>
    <property type="project" value="InterPro"/>
</dbReference>
<dbReference type="SUPFAM" id="SSF56349">
    <property type="entry name" value="DNA breaking-rejoining enzymes"/>
    <property type="match status" value="1"/>
</dbReference>